<keyword evidence="5" id="KW-1185">Reference proteome</keyword>
<proteinExistence type="inferred from homology"/>
<dbReference type="OrthoDB" id="9810066at2"/>
<protein>
    <recommendedName>
        <fullName evidence="2">Protein-L-isoaspartate O-methyltransferase</fullName>
    </recommendedName>
    <alternativeName>
        <fullName evidence="3">Protein L-isoaspartyl methyltransferase</fullName>
    </alternativeName>
</protein>
<dbReference type="CDD" id="cd02440">
    <property type="entry name" value="AdoMet_MTases"/>
    <property type="match status" value="1"/>
</dbReference>
<dbReference type="InterPro" id="IPR029063">
    <property type="entry name" value="SAM-dependent_MTases_sf"/>
</dbReference>
<dbReference type="RefSeq" id="WP_145890457.1">
    <property type="nucleotide sequence ID" value="NZ_VOBQ01000002.1"/>
</dbReference>
<organism evidence="4 5">
    <name type="scientific">Caenimonas sedimenti</name>
    <dbReference type="NCBI Taxonomy" id="2596921"/>
    <lineage>
        <taxon>Bacteria</taxon>
        <taxon>Pseudomonadati</taxon>
        <taxon>Pseudomonadota</taxon>
        <taxon>Betaproteobacteria</taxon>
        <taxon>Burkholderiales</taxon>
        <taxon>Comamonadaceae</taxon>
        <taxon>Caenimonas</taxon>
    </lineage>
</organism>
<dbReference type="Gene3D" id="3.40.50.150">
    <property type="entry name" value="Vaccinia Virus protein VP39"/>
    <property type="match status" value="1"/>
</dbReference>
<dbReference type="AlphaFoldDB" id="A0A562ZXD0"/>
<evidence type="ECO:0000256" key="1">
    <source>
        <dbReference type="ARBA" id="ARBA00005369"/>
    </source>
</evidence>
<sequence length="237" mass="25860">MTAPEKAPMTAPADLERARFHMIEQQIRPWDVLDLDILALLSQVKREDFVPLAHKALAFVDMEIPLLGSSEDAMRRGHCMLAPKVEARMLQDVALKPTDKVLEIGAGSGYMAALLARRAQRVITLELEPRLVEMARANLQQAGIGNAEVREADGAKGLAAEGPFDVIVLSGSVAEIPPALLAQLKVGGRLAAVVGMEPVMRATFVRRDSETGYTTTQPWDTVAPRLANFAEPSRFHF</sequence>
<dbReference type="SUPFAM" id="SSF53335">
    <property type="entry name" value="S-adenosyl-L-methionine-dependent methyltransferases"/>
    <property type="match status" value="1"/>
</dbReference>
<evidence type="ECO:0000313" key="5">
    <source>
        <dbReference type="Proteomes" id="UP000318199"/>
    </source>
</evidence>
<name>A0A562ZXD0_9BURK</name>
<evidence type="ECO:0000256" key="3">
    <source>
        <dbReference type="ARBA" id="ARBA00030757"/>
    </source>
</evidence>
<dbReference type="PANTHER" id="PTHR11579:SF18">
    <property type="entry name" value="PROTEIN-L-ISOASPARTATE O-METHYLTRANSFERASE"/>
    <property type="match status" value="1"/>
</dbReference>
<dbReference type="InterPro" id="IPR000682">
    <property type="entry name" value="PCMT"/>
</dbReference>
<comment type="caution">
    <text evidence="4">The sequence shown here is derived from an EMBL/GenBank/DDBJ whole genome shotgun (WGS) entry which is preliminary data.</text>
</comment>
<evidence type="ECO:0000256" key="2">
    <source>
        <dbReference type="ARBA" id="ARBA00013346"/>
    </source>
</evidence>
<comment type="similarity">
    <text evidence="1">Belongs to the methyltransferase superfamily. L-isoaspartyl/D-aspartyl protein methyltransferase family.</text>
</comment>
<keyword evidence="4" id="KW-0808">Transferase</keyword>
<reference evidence="4 5" key="1">
    <citation type="submission" date="2019-07" db="EMBL/GenBank/DDBJ databases">
        <title>Caenimonas sedimenti sp. nov., isolated from activated sludge.</title>
        <authorList>
            <person name="Xu J."/>
        </authorList>
    </citation>
    <scope>NUCLEOTIDE SEQUENCE [LARGE SCALE GENOMIC DNA]</scope>
    <source>
        <strain evidence="4 5">HX-9-20</strain>
    </source>
</reference>
<dbReference type="Proteomes" id="UP000318199">
    <property type="component" value="Unassembled WGS sequence"/>
</dbReference>
<dbReference type="GO" id="GO:0004719">
    <property type="term" value="F:protein-L-isoaspartate (D-aspartate) O-methyltransferase activity"/>
    <property type="evidence" value="ECO:0007669"/>
    <property type="project" value="InterPro"/>
</dbReference>
<keyword evidence="4" id="KW-0489">Methyltransferase</keyword>
<dbReference type="Pfam" id="PF01135">
    <property type="entry name" value="PCMT"/>
    <property type="match status" value="1"/>
</dbReference>
<dbReference type="PANTHER" id="PTHR11579">
    <property type="entry name" value="PROTEIN-L-ISOASPARTATE O-METHYLTRANSFERASE"/>
    <property type="match status" value="1"/>
</dbReference>
<dbReference type="EMBL" id="VOBQ01000002">
    <property type="protein sequence ID" value="TWO73041.1"/>
    <property type="molecule type" value="Genomic_DNA"/>
</dbReference>
<dbReference type="GO" id="GO:0032259">
    <property type="term" value="P:methylation"/>
    <property type="evidence" value="ECO:0007669"/>
    <property type="project" value="UniProtKB-KW"/>
</dbReference>
<dbReference type="PROSITE" id="PS01279">
    <property type="entry name" value="PCMT"/>
    <property type="match status" value="1"/>
</dbReference>
<accession>A0A562ZXD0</accession>
<evidence type="ECO:0000313" key="4">
    <source>
        <dbReference type="EMBL" id="TWO73041.1"/>
    </source>
</evidence>
<gene>
    <name evidence="4" type="ORF">FN976_02050</name>
</gene>
<dbReference type="GO" id="GO:0005737">
    <property type="term" value="C:cytoplasm"/>
    <property type="evidence" value="ECO:0007669"/>
    <property type="project" value="TreeGrafter"/>
</dbReference>